<evidence type="ECO:0000313" key="1">
    <source>
        <dbReference type="EMBL" id="GAA0743028.1"/>
    </source>
</evidence>
<accession>A0ABN1JMW6</accession>
<dbReference type="SUPFAM" id="SSF56219">
    <property type="entry name" value="DNase I-like"/>
    <property type="match status" value="1"/>
</dbReference>
<dbReference type="Gene3D" id="3.60.10.10">
    <property type="entry name" value="Endonuclease/exonuclease/phosphatase"/>
    <property type="match status" value="1"/>
</dbReference>
<comment type="caution">
    <text evidence="1">The sequence shown here is derived from an EMBL/GenBank/DDBJ whole genome shotgun (WGS) entry which is preliminary data.</text>
</comment>
<reference evidence="1 2" key="1">
    <citation type="journal article" date="2019" name="Int. J. Syst. Evol. Microbiol.">
        <title>The Global Catalogue of Microorganisms (GCM) 10K type strain sequencing project: providing services to taxonomists for standard genome sequencing and annotation.</title>
        <authorList>
            <consortium name="The Broad Institute Genomics Platform"/>
            <consortium name="The Broad Institute Genome Sequencing Center for Infectious Disease"/>
            <person name="Wu L."/>
            <person name="Ma J."/>
        </authorList>
    </citation>
    <scope>NUCLEOTIDE SEQUENCE [LARGE SCALE GENOMIC DNA]</scope>
    <source>
        <strain evidence="1 2">JCM 15976</strain>
    </source>
</reference>
<dbReference type="EMBL" id="BAAAGF010000002">
    <property type="protein sequence ID" value="GAA0743028.1"/>
    <property type="molecule type" value="Genomic_DNA"/>
</dbReference>
<sequence length="423" mass="48069">MKKKNIALLVLAGMLNIYGLFSQETFNVMFYNLLNYPLENNVENRLQYLNTIVDDYRPDLFMVCELNNENGANDILAMMQSINPNYNRAAFVLNNSDDNLGNQNDLQNLIYFDTSKFILESQNEVITIYRDFNHYRLKLNTVNQSTNPIYIDVIVCHLKASSGTDNQALRFQMVEDLTDYLATFPVNSNVILGGDLNVYTHSEPAFQELIDTSNNITFVDPANRIGSWHNNSSYIDVFTQSTRTQTGLGGTTGGFDDRFDFILASENMLTNTDIFYVNDSYKVFGNNANTSCHNQEINSTNCSGTDFDFNIRNALYYFSDHLPVTLQLQTTEVLNTHSPELKQPIRFVGSNILNTSFLELEIHSEALFNTTITIYNGIGQLVKTIPLKNSVYIREDISNLSNGLYYITLSQFNSNPLKFVVAN</sequence>
<organism evidence="1 2">
    <name type="scientific">Gaetbulibacter jejuensis</name>
    <dbReference type="NCBI Taxonomy" id="584607"/>
    <lineage>
        <taxon>Bacteria</taxon>
        <taxon>Pseudomonadati</taxon>
        <taxon>Bacteroidota</taxon>
        <taxon>Flavobacteriia</taxon>
        <taxon>Flavobacteriales</taxon>
        <taxon>Flavobacteriaceae</taxon>
        <taxon>Gaetbulibacter</taxon>
    </lineage>
</organism>
<proteinExistence type="predicted"/>
<evidence type="ECO:0000313" key="2">
    <source>
        <dbReference type="Proteomes" id="UP001500736"/>
    </source>
</evidence>
<protein>
    <recommendedName>
        <fullName evidence="3">Secreted protein (Por secretion system target)</fullName>
    </recommendedName>
</protein>
<gene>
    <name evidence="1" type="ORF">GCM10009431_15730</name>
</gene>
<dbReference type="RefSeq" id="WP_343797234.1">
    <property type="nucleotide sequence ID" value="NZ_BAAAGF010000002.1"/>
</dbReference>
<name>A0ABN1JMW6_9FLAO</name>
<keyword evidence="2" id="KW-1185">Reference proteome</keyword>
<dbReference type="InterPro" id="IPR036691">
    <property type="entry name" value="Endo/exonu/phosph_ase_sf"/>
</dbReference>
<dbReference type="Proteomes" id="UP001500736">
    <property type="component" value="Unassembled WGS sequence"/>
</dbReference>
<evidence type="ECO:0008006" key="3">
    <source>
        <dbReference type="Google" id="ProtNLM"/>
    </source>
</evidence>